<dbReference type="PANTHER" id="PTHR34189:SF10">
    <property type="entry name" value="TRANSMEMBRANE PROTEIN"/>
    <property type="match status" value="1"/>
</dbReference>
<evidence type="ECO:0000313" key="2">
    <source>
        <dbReference type="EMBL" id="GFY99792.1"/>
    </source>
</evidence>
<dbReference type="AlphaFoldDB" id="A0A7J0FM33"/>
<organism evidence="2 3">
    <name type="scientific">Actinidia rufa</name>
    <dbReference type="NCBI Taxonomy" id="165716"/>
    <lineage>
        <taxon>Eukaryota</taxon>
        <taxon>Viridiplantae</taxon>
        <taxon>Streptophyta</taxon>
        <taxon>Embryophyta</taxon>
        <taxon>Tracheophyta</taxon>
        <taxon>Spermatophyta</taxon>
        <taxon>Magnoliopsida</taxon>
        <taxon>eudicotyledons</taxon>
        <taxon>Gunneridae</taxon>
        <taxon>Pentapetalae</taxon>
        <taxon>asterids</taxon>
        <taxon>Ericales</taxon>
        <taxon>Actinidiaceae</taxon>
        <taxon>Actinidia</taxon>
    </lineage>
</organism>
<keyword evidence="1" id="KW-0472">Membrane</keyword>
<comment type="caution">
    <text evidence="2">The sequence shown here is derived from an EMBL/GenBank/DDBJ whole genome shotgun (WGS) entry which is preliminary data.</text>
</comment>
<accession>A0A7J0FM33</accession>
<dbReference type="OrthoDB" id="759788at2759"/>
<evidence type="ECO:0000256" key="1">
    <source>
        <dbReference type="SAM" id="Phobius"/>
    </source>
</evidence>
<keyword evidence="1" id="KW-1133">Transmembrane helix</keyword>
<name>A0A7J0FM33_9ERIC</name>
<dbReference type="Proteomes" id="UP000585474">
    <property type="component" value="Unassembled WGS sequence"/>
</dbReference>
<evidence type="ECO:0000313" key="3">
    <source>
        <dbReference type="Proteomes" id="UP000585474"/>
    </source>
</evidence>
<gene>
    <name evidence="2" type="ORF">Acr_13g0011920</name>
</gene>
<keyword evidence="1" id="KW-0812">Transmembrane</keyword>
<protein>
    <submittedName>
        <fullName evidence="2">Uncharacterized protein</fullName>
    </submittedName>
</protein>
<keyword evidence="3" id="KW-1185">Reference proteome</keyword>
<dbReference type="PANTHER" id="PTHR34189">
    <property type="entry name" value="TRANSMEMBRANE PROTEIN"/>
    <property type="match status" value="1"/>
</dbReference>
<feature type="transmembrane region" description="Helical" evidence="1">
    <location>
        <begin position="60"/>
        <end position="78"/>
    </location>
</feature>
<sequence length="87" mass="9690">MYRTSSNNRVSDEFLVNLSPAAKVSLSLKSSAADLPVYELISDATKKETPLQQKSLGDNAIHLIPLVLVLCGLILWWFSSPTKMLWK</sequence>
<proteinExistence type="predicted"/>
<dbReference type="EMBL" id="BJWL01000013">
    <property type="protein sequence ID" value="GFY99792.1"/>
    <property type="molecule type" value="Genomic_DNA"/>
</dbReference>
<reference evidence="2 3" key="1">
    <citation type="submission" date="2019-07" db="EMBL/GenBank/DDBJ databases">
        <title>De Novo Assembly of kiwifruit Actinidia rufa.</title>
        <authorList>
            <person name="Sugita-Konishi S."/>
            <person name="Sato K."/>
            <person name="Mori E."/>
            <person name="Abe Y."/>
            <person name="Kisaki G."/>
            <person name="Hamano K."/>
            <person name="Suezawa K."/>
            <person name="Otani M."/>
            <person name="Fukuda T."/>
            <person name="Manabe T."/>
            <person name="Gomi K."/>
            <person name="Tabuchi M."/>
            <person name="Akimitsu K."/>
            <person name="Kataoka I."/>
        </authorList>
    </citation>
    <scope>NUCLEOTIDE SEQUENCE [LARGE SCALE GENOMIC DNA]</scope>
    <source>
        <strain evidence="3">cv. Fuchu</strain>
    </source>
</reference>